<evidence type="ECO:0000313" key="11">
    <source>
        <dbReference type="EMBL" id="OGW96112.1"/>
    </source>
</evidence>
<comment type="subcellular location">
    <subcellularLocation>
        <location evidence="10">Cytoplasm</location>
    </subcellularLocation>
</comment>
<organism evidence="11 12">
    <name type="scientific">Candidatus Danuiimicrobium aquiferis</name>
    <dbReference type="NCBI Taxonomy" id="1801832"/>
    <lineage>
        <taxon>Bacteria</taxon>
        <taxon>Pseudomonadati</taxon>
        <taxon>Candidatus Omnitrophota</taxon>
        <taxon>Candidatus Danuiimicrobium</taxon>
    </lineage>
</organism>
<dbReference type="GO" id="GO:0051539">
    <property type="term" value="F:4 iron, 4 sulfur cluster binding"/>
    <property type="evidence" value="ECO:0007669"/>
    <property type="project" value="UniProtKB-KW"/>
</dbReference>
<evidence type="ECO:0000256" key="7">
    <source>
        <dbReference type="ARBA" id="ARBA00022723"/>
    </source>
</evidence>
<evidence type="ECO:0000256" key="1">
    <source>
        <dbReference type="ARBA" id="ARBA00005065"/>
    </source>
</evidence>
<comment type="pathway">
    <text evidence="1 10">Cofactor biosynthesis; NAD(+) biosynthesis; quinolinate from iminoaspartate: step 1/1.</text>
</comment>
<name>A0A1G1KTM1_9BACT</name>
<feature type="binding site" evidence="10">
    <location>
        <position position="221"/>
    </location>
    <ligand>
        <name>iminosuccinate</name>
        <dbReference type="ChEBI" id="CHEBI:77875"/>
    </ligand>
</feature>
<dbReference type="GO" id="GO:0046872">
    <property type="term" value="F:metal ion binding"/>
    <property type="evidence" value="ECO:0007669"/>
    <property type="project" value="UniProtKB-KW"/>
</dbReference>
<dbReference type="EMBL" id="MHFR01000053">
    <property type="protein sequence ID" value="OGW96112.1"/>
    <property type="molecule type" value="Genomic_DNA"/>
</dbReference>
<comment type="similarity">
    <text evidence="10">Belongs to the quinolinate synthase family. Type 2 subfamily.</text>
</comment>
<feature type="binding site" evidence="10">
    <location>
        <position position="89"/>
    </location>
    <ligand>
        <name>[4Fe-4S] cluster</name>
        <dbReference type="ChEBI" id="CHEBI:49883"/>
    </ligand>
</feature>
<evidence type="ECO:0000256" key="6">
    <source>
        <dbReference type="ARBA" id="ARBA00022679"/>
    </source>
</evidence>
<keyword evidence="9 10" id="KW-0411">Iron-sulfur</keyword>
<feature type="binding site" evidence="10">
    <location>
        <begin position="202"/>
        <end position="204"/>
    </location>
    <ligand>
        <name>iminosuccinate</name>
        <dbReference type="ChEBI" id="CHEBI:77875"/>
    </ligand>
</feature>
<evidence type="ECO:0000256" key="9">
    <source>
        <dbReference type="ARBA" id="ARBA00023014"/>
    </source>
</evidence>
<dbReference type="GO" id="GO:0034628">
    <property type="term" value="P:'de novo' NAD+ biosynthetic process from L-aspartate"/>
    <property type="evidence" value="ECO:0007669"/>
    <property type="project" value="TreeGrafter"/>
</dbReference>
<dbReference type="InterPro" id="IPR036094">
    <property type="entry name" value="NadA_sf"/>
</dbReference>
<dbReference type="NCBIfam" id="NF006878">
    <property type="entry name" value="PRK09375.1-2"/>
    <property type="match status" value="1"/>
</dbReference>
<feature type="binding site" evidence="10">
    <location>
        <position position="27"/>
    </location>
    <ligand>
        <name>iminosuccinate</name>
        <dbReference type="ChEBI" id="CHEBI:77875"/>
    </ligand>
</feature>
<keyword evidence="5 10" id="KW-0662">Pyridine nucleotide biosynthesis</keyword>
<gene>
    <name evidence="10" type="primary">nadA</name>
    <name evidence="11" type="ORF">A3G33_02015</name>
</gene>
<dbReference type="GO" id="GO:0008987">
    <property type="term" value="F:quinolinate synthetase A activity"/>
    <property type="evidence" value="ECO:0007669"/>
    <property type="project" value="UniProtKB-UniRule"/>
</dbReference>
<dbReference type="InterPro" id="IPR003473">
    <property type="entry name" value="NadA"/>
</dbReference>
<dbReference type="HAMAP" id="MF_00568">
    <property type="entry name" value="NadA_type2"/>
    <property type="match status" value="1"/>
</dbReference>
<comment type="function">
    <text evidence="10">Catalyzes the condensation of iminoaspartate with dihydroxyacetone phosphate to form quinolinate.</text>
</comment>
<evidence type="ECO:0000256" key="8">
    <source>
        <dbReference type="ARBA" id="ARBA00023004"/>
    </source>
</evidence>
<keyword evidence="4 10" id="KW-0963">Cytoplasm</keyword>
<dbReference type="Gene3D" id="3.40.50.10800">
    <property type="entry name" value="NadA-like"/>
    <property type="match status" value="3"/>
</dbReference>
<feature type="binding site" evidence="10">
    <location>
        <position position="44"/>
    </location>
    <ligand>
        <name>iminosuccinate</name>
        <dbReference type="ChEBI" id="CHEBI:77875"/>
    </ligand>
</feature>
<keyword evidence="3 10" id="KW-0004">4Fe-4S</keyword>
<protein>
    <recommendedName>
        <fullName evidence="2 10">Quinolinate synthase</fullName>
        <ecNumber evidence="2 10">2.5.1.72</ecNumber>
    </recommendedName>
</protein>
<comment type="cofactor">
    <cofactor evidence="10">
        <name>[4Fe-4S] cluster</name>
        <dbReference type="ChEBI" id="CHEBI:49883"/>
    </cofactor>
    <text evidence="10">Binds 1 [4Fe-4S] cluster per subunit.</text>
</comment>
<evidence type="ECO:0000256" key="4">
    <source>
        <dbReference type="ARBA" id="ARBA00022490"/>
    </source>
</evidence>
<keyword evidence="6 10" id="KW-0808">Transferase</keyword>
<keyword evidence="7 10" id="KW-0479">Metal-binding</keyword>
<proteinExistence type="inferred from homology"/>
<dbReference type="EC" id="2.5.1.72" evidence="2 10"/>
<dbReference type="NCBIfam" id="TIGR00550">
    <property type="entry name" value="nadA"/>
    <property type="match status" value="1"/>
</dbReference>
<feature type="binding site" evidence="10">
    <location>
        <position position="132"/>
    </location>
    <ligand>
        <name>iminosuccinate</name>
        <dbReference type="ChEBI" id="CHEBI:77875"/>
    </ligand>
</feature>
<keyword evidence="8 10" id="KW-0408">Iron</keyword>
<dbReference type="Pfam" id="PF02445">
    <property type="entry name" value="NadA"/>
    <property type="match status" value="1"/>
</dbReference>
<comment type="catalytic activity">
    <reaction evidence="10">
        <text>iminosuccinate + dihydroxyacetone phosphate = quinolinate + phosphate + 2 H2O + H(+)</text>
        <dbReference type="Rhea" id="RHEA:25888"/>
        <dbReference type="ChEBI" id="CHEBI:15377"/>
        <dbReference type="ChEBI" id="CHEBI:15378"/>
        <dbReference type="ChEBI" id="CHEBI:29959"/>
        <dbReference type="ChEBI" id="CHEBI:43474"/>
        <dbReference type="ChEBI" id="CHEBI:57642"/>
        <dbReference type="ChEBI" id="CHEBI:77875"/>
        <dbReference type="EC" id="2.5.1.72"/>
    </reaction>
</comment>
<comment type="caution">
    <text evidence="11">The sequence shown here is derived from an EMBL/GenBank/DDBJ whole genome shotgun (WGS) entry which is preliminary data.</text>
</comment>
<dbReference type="InterPro" id="IPR023066">
    <property type="entry name" value="Quinolinate_synth_type2"/>
</dbReference>
<reference evidence="11 12" key="1">
    <citation type="journal article" date="2016" name="Nat. Commun.">
        <title>Thousands of microbial genomes shed light on interconnected biogeochemical processes in an aquifer system.</title>
        <authorList>
            <person name="Anantharaman K."/>
            <person name="Brown C.T."/>
            <person name="Hug L.A."/>
            <person name="Sharon I."/>
            <person name="Castelle C.J."/>
            <person name="Probst A.J."/>
            <person name="Thomas B.C."/>
            <person name="Singh A."/>
            <person name="Wilkins M.J."/>
            <person name="Karaoz U."/>
            <person name="Brodie E.L."/>
            <person name="Williams K.H."/>
            <person name="Hubbard S.S."/>
            <person name="Banfield J.F."/>
        </authorList>
    </citation>
    <scope>NUCLEOTIDE SEQUENCE [LARGE SCALE GENOMIC DNA]</scope>
</reference>
<dbReference type="GO" id="GO:0005737">
    <property type="term" value="C:cytoplasm"/>
    <property type="evidence" value="ECO:0007669"/>
    <property type="project" value="UniProtKB-SubCell"/>
</dbReference>
<evidence type="ECO:0000313" key="12">
    <source>
        <dbReference type="Proteomes" id="UP000178187"/>
    </source>
</evidence>
<evidence type="ECO:0000256" key="10">
    <source>
        <dbReference type="HAMAP-Rule" id="MF_00568"/>
    </source>
</evidence>
<sequence length="311" mass="34945">MAKKIYRSIQEEIQALKKERDAVILAHNYQVGGIQDVADFVGDSLALSQQAKKVKAKVILFSGVLFMAETASILCPDKTVLIPSLEAGCSLSSMVHPEEVRVWRKSHPDGLVVAYVNSTADVKAESDYCCTSANAVKLVEKLPKDKDILFIPDYYLGTYVKIRTGRENMTIWNGYCHIHVMIQPEELEALKKKYPKAEILMHPECGCLTKSMKYADQILSTAGMIKYVDQSTASEFIIATETGLLHKLRKDHPDKIFIPATDTAFCNYMKQNTLESLVWSLENMKYEIRVSAEIQKRAITPIERMLEVCGG</sequence>
<evidence type="ECO:0000256" key="5">
    <source>
        <dbReference type="ARBA" id="ARBA00022642"/>
    </source>
</evidence>
<dbReference type="AlphaFoldDB" id="A0A1G1KTM1"/>
<evidence type="ECO:0000256" key="2">
    <source>
        <dbReference type="ARBA" id="ARBA00012669"/>
    </source>
</evidence>
<evidence type="ECO:0000256" key="3">
    <source>
        <dbReference type="ARBA" id="ARBA00022485"/>
    </source>
</evidence>
<dbReference type="Proteomes" id="UP000178187">
    <property type="component" value="Unassembled WGS sequence"/>
</dbReference>
<dbReference type="UniPathway" id="UPA00253">
    <property type="reaction ID" value="UER00327"/>
</dbReference>
<feature type="binding site" evidence="10">
    <location>
        <position position="176"/>
    </location>
    <ligand>
        <name>[4Fe-4S] cluster</name>
        <dbReference type="ChEBI" id="CHEBI:49883"/>
    </ligand>
</feature>
<accession>A0A1G1KTM1</accession>
<dbReference type="FunFam" id="3.40.50.10800:FF:000003">
    <property type="entry name" value="Quinolinate synthase A"/>
    <property type="match status" value="1"/>
</dbReference>
<dbReference type="SUPFAM" id="SSF142754">
    <property type="entry name" value="NadA-like"/>
    <property type="match status" value="1"/>
</dbReference>
<dbReference type="NCBIfam" id="NF006879">
    <property type="entry name" value="PRK09375.1-4"/>
    <property type="match status" value="1"/>
</dbReference>
<dbReference type="PANTHER" id="PTHR30573">
    <property type="entry name" value="QUINOLINATE SYNTHETASE A"/>
    <property type="match status" value="1"/>
</dbReference>
<feature type="binding site" evidence="10">
    <location>
        <begin position="115"/>
        <end position="117"/>
    </location>
    <ligand>
        <name>iminosuccinate</name>
        <dbReference type="ChEBI" id="CHEBI:77875"/>
    </ligand>
</feature>
<dbReference type="PANTHER" id="PTHR30573:SF0">
    <property type="entry name" value="QUINOLINATE SYNTHASE, CHLOROPLASTIC"/>
    <property type="match status" value="1"/>
</dbReference>
<feature type="binding site" evidence="10">
    <location>
        <position position="266"/>
    </location>
    <ligand>
        <name>[4Fe-4S] cluster</name>
        <dbReference type="ChEBI" id="CHEBI:49883"/>
    </ligand>
</feature>